<feature type="region of interest" description="Disordered" evidence="3">
    <location>
        <begin position="514"/>
        <end position="534"/>
    </location>
</feature>
<keyword evidence="1 2" id="KW-0175">Coiled coil</keyword>
<feature type="compositionally biased region" description="Basic and acidic residues" evidence="3">
    <location>
        <begin position="81"/>
        <end position="91"/>
    </location>
</feature>
<evidence type="ECO:0000313" key="6">
    <source>
        <dbReference type="Proteomes" id="UP000314986"/>
    </source>
</evidence>
<organism evidence="5 6">
    <name type="scientific">Callorhinchus milii</name>
    <name type="common">Ghost shark</name>
    <dbReference type="NCBI Taxonomy" id="7868"/>
    <lineage>
        <taxon>Eukaryota</taxon>
        <taxon>Metazoa</taxon>
        <taxon>Chordata</taxon>
        <taxon>Craniata</taxon>
        <taxon>Vertebrata</taxon>
        <taxon>Chondrichthyes</taxon>
        <taxon>Holocephali</taxon>
        <taxon>Chimaeriformes</taxon>
        <taxon>Callorhinchidae</taxon>
        <taxon>Callorhinchus</taxon>
    </lineage>
</organism>
<feature type="region of interest" description="Disordered" evidence="3">
    <location>
        <begin position="651"/>
        <end position="676"/>
    </location>
</feature>
<dbReference type="InterPro" id="IPR042779">
    <property type="entry name" value="MISP/MISP3-like"/>
</dbReference>
<protein>
    <recommendedName>
        <fullName evidence="4">A-kinase anchor protein 2 C-terminal domain-containing protein</fullName>
    </recommendedName>
</protein>
<dbReference type="GeneTree" id="ENSGT00940000154739"/>
<feature type="region of interest" description="Disordered" evidence="3">
    <location>
        <begin position="459"/>
        <end position="479"/>
    </location>
</feature>
<dbReference type="InterPro" id="IPR029304">
    <property type="entry name" value="AKAP2_C"/>
</dbReference>
<reference evidence="5" key="5">
    <citation type="submission" date="2025-09" db="UniProtKB">
        <authorList>
            <consortium name="Ensembl"/>
        </authorList>
    </citation>
    <scope>IDENTIFICATION</scope>
</reference>
<feature type="domain" description="A-kinase anchor protein 2 C-terminal" evidence="4">
    <location>
        <begin position="615"/>
        <end position="921"/>
    </location>
</feature>
<dbReference type="KEGG" id="cmk:103183495"/>
<evidence type="ECO:0000256" key="2">
    <source>
        <dbReference type="SAM" id="Coils"/>
    </source>
</evidence>
<dbReference type="GeneID" id="103183495"/>
<feature type="compositionally biased region" description="Low complexity" evidence="3">
    <location>
        <begin position="56"/>
        <end position="65"/>
    </location>
</feature>
<dbReference type="AlphaFoldDB" id="A0A4W3KCX8"/>
<feature type="region of interest" description="Disordered" evidence="3">
    <location>
        <begin position="34"/>
        <end position="91"/>
    </location>
</feature>
<evidence type="ECO:0000313" key="5">
    <source>
        <dbReference type="Ensembl" id="ENSCMIP00000043305.1"/>
    </source>
</evidence>
<dbReference type="Pfam" id="PF15304">
    <property type="entry name" value="AKAP2_C"/>
    <property type="match status" value="1"/>
</dbReference>
<feature type="region of interest" description="Disordered" evidence="3">
    <location>
        <begin position="839"/>
        <end position="906"/>
    </location>
</feature>
<feature type="compositionally biased region" description="Basic and acidic residues" evidence="3">
    <location>
        <begin position="883"/>
        <end position="905"/>
    </location>
</feature>
<name>A0A4W3KCX8_CALMI</name>
<feature type="compositionally biased region" description="Basic and acidic residues" evidence="3">
    <location>
        <begin position="774"/>
        <end position="790"/>
    </location>
</feature>
<dbReference type="Proteomes" id="UP000314986">
    <property type="component" value="Unassembled WGS sequence"/>
</dbReference>
<feature type="region of interest" description="Disordered" evidence="3">
    <location>
        <begin position="741"/>
        <end position="803"/>
    </location>
</feature>
<evidence type="ECO:0000256" key="1">
    <source>
        <dbReference type="ARBA" id="ARBA00023054"/>
    </source>
</evidence>
<dbReference type="PANTHER" id="PTHR18839">
    <property type="entry name" value="MITOTIC INTERACTOR AND SUBSTRATE OF PLK1 MISP FAMILY MEMBER"/>
    <property type="match status" value="1"/>
</dbReference>
<evidence type="ECO:0000259" key="4">
    <source>
        <dbReference type="Pfam" id="PF15304"/>
    </source>
</evidence>
<evidence type="ECO:0000256" key="3">
    <source>
        <dbReference type="SAM" id="MobiDB-lite"/>
    </source>
</evidence>
<dbReference type="OrthoDB" id="9449914at2759"/>
<gene>
    <name evidence="5" type="primary">LOC103183495</name>
</gene>
<feature type="compositionally biased region" description="Low complexity" evidence="3">
    <location>
        <begin position="855"/>
        <end position="864"/>
    </location>
</feature>
<keyword evidence="6" id="KW-1185">Reference proteome</keyword>
<reference evidence="5" key="4">
    <citation type="submission" date="2025-08" db="UniProtKB">
        <authorList>
            <consortium name="Ensembl"/>
        </authorList>
    </citation>
    <scope>IDENTIFICATION</scope>
</reference>
<proteinExistence type="predicted"/>
<dbReference type="InParanoid" id="A0A4W3KCX8"/>
<reference evidence="6" key="2">
    <citation type="journal article" date="2007" name="PLoS Biol.">
        <title>Survey sequencing and comparative analysis of the elephant shark (Callorhinchus milii) genome.</title>
        <authorList>
            <person name="Venkatesh B."/>
            <person name="Kirkness E.F."/>
            <person name="Loh Y.H."/>
            <person name="Halpern A.L."/>
            <person name="Lee A.P."/>
            <person name="Johnson J."/>
            <person name="Dandona N."/>
            <person name="Viswanathan L.D."/>
            <person name="Tay A."/>
            <person name="Venter J.C."/>
            <person name="Strausberg R.L."/>
            <person name="Brenner S."/>
        </authorList>
    </citation>
    <scope>NUCLEOTIDE SEQUENCE [LARGE SCALE GENOMIC DNA]</scope>
</reference>
<feature type="coiled-coil region" evidence="2">
    <location>
        <begin position="811"/>
        <end position="838"/>
    </location>
</feature>
<reference evidence="6" key="1">
    <citation type="journal article" date="2006" name="Science">
        <title>Ancient noncoding elements conserved in the human genome.</title>
        <authorList>
            <person name="Venkatesh B."/>
            <person name="Kirkness E.F."/>
            <person name="Loh Y.H."/>
            <person name="Halpern A.L."/>
            <person name="Lee A.P."/>
            <person name="Johnson J."/>
            <person name="Dandona N."/>
            <person name="Viswanathan L.D."/>
            <person name="Tay A."/>
            <person name="Venter J.C."/>
            <person name="Strausberg R.L."/>
            <person name="Brenner S."/>
        </authorList>
    </citation>
    <scope>NUCLEOTIDE SEQUENCE [LARGE SCALE GENOMIC DNA]</scope>
</reference>
<dbReference type="PANTHER" id="PTHR18839:SF0">
    <property type="entry name" value="MITOTIC INTERACTOR AND SUBSTRATE OF PLK1 ISOFORM X1-RELATED"/>
    <property type="match status" value="1"/>
</dbReference>
<sequence length="967" mass="107591">MRERERESKTLISAAREHILARLLAGAALCSETTGQKLQVSGIPVKESEEKATGIEQQRSSSEESLQSERHLEEELPGTAEDDKASGKGWHKSDFWVSREGGAQNPAETEDCQKEKKLPKLLEDDLVFCEEVLKEETVASETPTYTPAQVDLLLEEPLIPMERSNGSLYTSPPRVMGQKIGPYDLIDLSPSCIKSENPRNESFDKHKVTLVNVDGDGHPALENSFVLDTSPGTLIDLRPSVSVMPMSPINSGDGEDVIIQAKKVAVAPDEHLGTSRGFFATKADGREVWIPSPDRDSKLATIRKENNHDLRAYELENKPTKLFTADEEEKYQVKGAAKVLENAELLELDRRKLIKSQVVKRNSAMADRWGSVEQLDWEEKPALVRLDDFLQKPDQDVRSSPLPFSAEPAAADAERVDTVQINFNVARQQFLRMEKTHQSSPPQSPRLFSPSYRASTSSFRFSEVPKPLPSKEDQRLETSPGSVVKAVKVNYNPSEVRKDLTKASVSDRAFPATSLESNHSRKLSHTRPNLTMSSSIDDLDSGLGEMSTDCGLGYSSDGGASNEILTADADVFEPPEQKSGETPIEKEIRLMMEREESLRRERGIKSVSSEEMVEIKSKPLLRQLPPVSPFSKGKDKNRMVFFVQREIEKESKREEDLRQEGKVKGMYDKGTPKELDERKKIFEQQVDDVPVMPQKRRSMLVSFASQESLDMDLILEESRGSASESGPVLASSTANLKMVIKESPEYGLHSTRPSQSEARKPNEANKANNASRGNDPRGNKQVETISREVGSESPGDPCAVRPLKHRTAFLIDREIEEEQRREEELQTLRQKYQSAKNSFTNNLDHHPLPPNLYASKSASVSSESHVPELPALTRQTSRPGAPDSKRGTWGDEERRGKVQEKKEETSYAGIELSDDVNTEVPGLPLACLPIVTAAVHPRPASCMVLTNHLAARSPEPGMNLVPHAHPD</sequence>
<reference evidence="6" key="3">
    <citation type="journal article" date="2014" name="Nature">
        <title>Elephant shark genome provides unique insights into gnathostome evolution.</title>
        <authorList>
            <consortium name="International Elephant Shark Genome Sequencing Consortium"/>
            <person name="Venkatesh B."/>
            <person name="Lee A.P."/>
            <person name="Ravi V."/>
            <person name="Maurya A.K."/>
            <person name="Lian M.M."/>
            <person name="Swann J.B."/>
            <person name="Ohta Y."/>
            <person name="Flajnik M.F."/>
            <person name="Sutoh Y."/>
            <person name="Kasahara M."/>
            <person name="Hoon S."/>
            <person name="Gangu V."/>
            <person name="Roy S.W."/>
            <person name="Irimia M."/>
            <person name="Korzh V."/>
            <person name="Kondrychyn I."/>
            <person name="Lim Z.W."/>
            <person name="Tay B.H."/>
            <person name="Tohari S."/>
            <person name="Kong K.W."/>
            <person name="Ho S."/>
            <person name="Lorente-Galdos B."/>
            <person name="Quilez J."/>
            <person name="Marques-Bonet T."/>
            <person name="Raney B.J."/>
            <person name="Ingham P.W."/>
            <person name="Tay A."/>
            <person name="Hillier L.W."/>
            <person name="Minx P."/>
            <person name="Boehm T."/>
            <person name="Wilson R.K."/>
            <person name="Brenner S."/>
            <person name="Warren W.C."/>
        </authorList>
    </citation>
    <scope>NUCLEOTIDE SEQUENCE [LARGE SCALE GENOMIC DNA]</scope>
</reference>
<dbReference type="Ensembl" id="ENSCMIT00000043927.1">
    <property type="protein sequence ID" value="ENSCMIP00000043305.1"/>
    <property type="gene ID" value="ENSCMIG00000017967.1"/>
</dbReference>
<accession>A0A4W3KCX8</accession>